<evidence type="ECO:0000313" key="3">
    <source>
        <dbReference type="Proteomes" id="UP001157161"/>
    </source>
</evidence>
<gene>
    <name evidence="2" type="ORF">GCM10025875_27660</name>
</gene>
<feature type="compositionally biased region" description="Low complexity" evidence="1">
    <location>
        <begin position="282"/>
        <end position="297"/>
    </location>
</feature>
<feature type="compositionally biased region" description="Gly residues" evidence="1">
    <location>
        <begin position="246"/>
        <end position="281"/>
    </location>
</feature>
<reference evidence="2" key="2">
    <citation type="submission" date="2023-02" db="EMBL/GenBank/DDBJ databases">
        <authorList>
            <person name="Sun Q."/>
            <person name="Mori K."/>
        </authorList>
    </citation>
    <scope>NUCLEOTIDE SEQUENCE</scope>
    <source>
        <strain evidence="2">NBRC 112290</strain>
    </source>
</reference>
<evidence type="ECO:0000256" key="1">
    <source>
        <dbReference type="SAM" id="MobiDB-lite"/>
    </source>
</evidence>
<sequence>MGDTGGGRVWSEADGFYATTDGAVTIEKPYATDGGLTQRRAVPFADRCLDPTGSPVSSSSFVGTGIEAVIDGGTGTVDPDSGDVRIEWDGGVTVVFYGGLTYWWFSDPVLEISGGRGTLSATAGGYGTDMEDMSRWTALPATRVVLADLADVPATRTGFSTLPRYLGVGVTLPAGATPQVTGTPSAGSFPQSFVDFQAQTGQLAYWYSSGGLRDPAKPATTLYVSYDAADPVDSGEGSSGAVRPDGGAGGGLPSLTGPGGGAGAGIGADGDGAGTAGGGSSPSGTANGANRGRAAPAGPVAPTPVVAAADGVPLALPQVLPAETALPDRALIPGGAPAGVDPAERLALALTGVFGLGSLAVVGFPRGWFVLPWSRAT</sequence>
<reference evidence="2" key="1">
    <citation type="journal article" date="2014" name="Int. J. Syst. Evol. Microbiol.">
        <title>Complete genome sequence of Corynebacterium casei LMG S-19264T (=DSM 44701T), isolated from a smear-ripened cheese.</title>
        <authorList>
            <consortium name="US DOE Joint Genome Institute (JGI-PGF)"/>
            <person name="Walter F."/>
            <person name="Albersmeier A."/>
            <person name="Kalinowski J."/>
            <person name="Ruckert C."/>
        </authorList>
    </citation>
    <scope>NUCLEOTIDE SEQUENCE</scope>
    <source>
        <strain evidence="2">NBRC 112290</strain>
    </source>
</reference>
<feature type="region of interest" description="Disordered" evidence="1">
    <location>
        <begin position="229"/>
        <end position="297"/>
    </location>
</feature>
<evidence type="ECO:0000313" key="2">
    <source>
        <dbReference type="EMBL" id="GMA32774.1"/>
    </source>
</evidence>
<dbReference type="EMBL" id="BSUM01000001">
    <property type="protein sequence ID" value="GMA32774.1"/>
    <property type="molecule type" value="Genomic_DNA"/>
</dbReference>
<accession>A0AA37XGC5</accession>
<dbReference type="AlphaFoldDB" id="A0AA37XGC5"/>
<keyword evidence="3" id="KW-1185">Reference proteome</keyword>
<organism evidence="2 3">
    <name type="scientific">Litorihabitans aurantiacus</name>
    <dbReference type="NCBI Taxonomy" id="1930061"/>
    <lineage>
        <taxon>Bacteria</taxon>
        <taxon>Bacillati</taxon>
        <taxon>Actinomycetota</taxon>
        <taxon>Actinomycetes</taxon>
        <taxon>Micrococcales</taxon>
        <taxon>Beutenbergiaceae</taxon>
        <taxon>Litorihabitans</taxon>
    </lineage>
</organism>
<evidence type="ECO:0008006" key="4">
    <source>
        <dbReference type="Google" id="ProtNLM"/>
    </source>
</evidence>
<protein>
    <recommendedName>
        <fullName evidence="4">Htaa domain-containing protein</fullName>
    </recommendedName>
</protein>
<dbReference type="Proteomes" id="UP001157161">
    <property type="component" value="Unassembled WGS sequence"/>
</dbReference>
<name>A0AA37XGC5_9MICO</name>
<comment type="caution">
    <text evidence="2">The sequence shown here is derived from an EMBL/GenBank/DDBJ whole genome shotgun (WGS) entry which is preliminary data.</text>
</comment>
<proteinExistence type="predicted"/>